<dbReference type="PANTHER" id="PTHR21562:SF122">
    <property type="entry name" value="PALMITOLEOYL-PROTEIN CARBOXYLESTERASE NOTUM"/>
    <property type="match status" value="1"/>
</dbReference>
<evidence type="ECO:0000256" key="3">
    <source>
        <dbReference type="SAM" id="Phobius"/>
    </source>
</evidence>
<feature type="compositionally biased region" description="Basic residues" evidence="2">
    <location>
        <begin position="434"/>
        <end position="443"/>
    </location>
</feature>
<evidence type="ECO:0000256" key="1">
    <source>
        <dbReference type="ARBA" id="ARBA00010213"/>
    </source>
</evidence>
<reference evidence="5" key="1">
    <citation type="submission" date="2025-08" db="UniProtKB">
        <authorList>
            <consortium name="RefSeq"/>
        </authorList>
    </citation>
    <scope>IDENTIFICATION</scope>
    <source>
        <tissue evidence="5">Whole Larva</tissue>
    </source>
</reference>
<protein>
    <submittedName>
        <fullName evidence="5">Palmitoleoyl-protein carboxylesterase NOTUM isoform X1</fullName>
    </submittedName>
</protein>
<keyword evidence="3" id="KW-0472">Membrane</keyword>
<dbReference type="RefSeq" id="XP_017772227.1">
    <property type="nucleotide sequence ID" value="XM_017916738.1"/>
</dbReference>
<proteinExistence type="inferred from homology"/>
<gene>
    <name evidence="5" type="primary">LOC108559440</name>
</gene>
<evidence type="ECO:0000256" key="2">
    <source>
        <dbReference type="SAM" id="MobiDB-lite"/>
    </source>
</evidence>
<feature type="transmembrane region" description="Helical" evidence="3">
    <location>
        <begin position="12"/>
        <end position="30"/>
    </location>
</feature>
<evidence type="ECO:0000313" key="4">
    <source>
        <dbReference type="Proteomes" id="UP000695000"/>
    </source>
</evidence>
<dbReference type="PANTHER" id="PTHR21562">
    <property type="entry name" value="NOTUM-RELATED"/>
    <property type="match status" value="1"/>
</dbReference>
<keyword evidence="4" id="KW-1185">Reference proteome</keyword>
<evidence type="ECO:0000313" key="5">
    <source>
        <dbReference type="RefSeq" id="XP_017772227.1"/>
    </source>
</evidence>
<comment type="similarity">
    <text evidence="1">Belongs to the pectinacetylesterase family. Notum subfamily.</text>
</comment>
<dbReference type="GeneID" id="108559440"/>
<dbReference type="InterPro" id="IPR004963">
    <property type="entry name" value="PAE/NOTUM"/>
</dbReference>
<feature type="region of interest" description="Disordered" evidence="2">
    <location>
        <begin position="415"/>
        <end position="507"/>
    </location>
</feature>
<sequence length="579" mass="66900">MNSQCRRWKLRAYCIVYISLCFLLGITTAFPSGENPLETPIHTNTIHRFIPAVEAKSTDEARSLKKVFLSNRSVTCNDGSQAGFYLRKSHTSKRWIIFLEGGWYCYDHQSCQNRWLRQRHYMTSAQWPETRDVGGILSPNEDENPYWWNANHVFIPYCTSDSWSGSKATRDGMFNFMGASVVQQVVRDLVLLGLENSTDLLLAGSSAGGTGVMINLDPVQELLHDMLDLKHISVRGVTDSGWFLDRAPYAPTGKPAVEAIRKGMQMWQGKVPRRCRQLYQSEPWRCYFGYRLYPTLKSPLFVFQWLFDEAQMYADNVGAPVTKQQWDYIHKMGDALRQSFENVTAVFAPSCISHSILTKRDWQNVKIDEVSIAEALHCWEQQPIKYAGRKLRNSLLLTDQPSIVNQQIRRLLKTDHSTLEEKNSTNDNGEKGLNRKKRRKSRKNQQNTNNPKKNKNRKRKGHRLHHGEHRNRSNRMKHQSNSIKPTEHPRSQRSVLRTQKRSHQDCSHRRLERCSWPHCNHSCPKLHNPFTGDEMDIIELLKSFGLDMESVANALGIDMTTLNNMDQGELLNLLTQQTN</sequence>
<organism evidence="4 5">
    <name type="scientific">Nicrophorus vespilloides</name>
    <name type="common">Boreal carrion beetle</name>
    <dbReference type="NCBI Taxonomy" id="110193"/>
    <lineage>
        <taxon>Eukaryota</taxon>
        <taxon>Metazoa</taxon>
        <taxon>Ecdysozoa</taxon>
        <taxon>Arthropoda</taxon>
        <taxon>Hexapoda</taxon>
        <taxon>Insecta</taxon>
        <taxon>Pterygota</taxon>
        <taxon>Neoptera</taxon>
        <taxon>Endopterygota</taxon>
        <taxon>Coleoptera</taxon>
        <taxon>Polyphaga</taxon>
        <taxon>Staphyliniformia</taxon>
        <taxon>Silphidae</taxon>
        <taxon>Nicrophorinae</taxon>
        <taxon>Nicrophorus</taxon>
    </lineage>
</organism>
<name>A0ABM1MCC7_NICVS</name>
<dbReference type="Pfam" id="PF03283">
    <property type="entry name" value="PAE"/>
    <property type="match status" value="1"/>
</dbReference>
<accession>A0ABM1MCC7</accession>
<feature type="compositionally biased region" description="Basic residues" evidence="2">
    <location>
        <begin position="452"/>
        <end position="478"/>
    </location>
</feature>
<keyword evidence="3" id="KW-0812">Transmembrane</keyword>
<dbReference type="Proteomes" id="UP000695000">
    <property type="component" value="Unplaced"/>
</dbReference>
<feature type="compositionally biased region" description="Basic and acidic residues" evidence="2">
    <location>
        <begin position="415"/>
        <end position="433"/>
    </location>
</feature>
<keyword evidence="3" id="KW-1133">Transmembrane helix</keyword>